<feature type="compositionally biased region" description="Acidic residues" evidence="1">
    <location>
        <begin position="1"/>
        <end position="15"/>
    </location>
</feature>
<evidence type="ECO:0000256" key="1">
    <source>
        <dbReference type="SAM" id="MobiDB-lite"/>
    </source>
</evidence>
<organism evidence="2 3">
    <name type="scientific">Microvirga terrae</name>
    <dbReference type="NCBI Taxonomy" id="2740529"/>
    <lineage>
        <taxon>Bacteria</taxon>
        <taxon>Pseudomonadati</taxon>
        <taxon>Pseudomonadota</taxon>
        <taxon>Alphaproteobacteria</taxon>
        <taxon>Hyphomicrobiales</taxon>
        <taxon>Methylobacteriaceae</taxon>
        <taxon>Microvirga</taxon>
    </lineage>
</organism>
<gene>
    <name evidence="2" type="ORF">HPT29_028415</name>
</gene>
<sequence length="89" mass="9968">MSEQSEENNQQDEGEGTASTPQLDRLQKLANAAAARDQARQWKARQMGLGNRGEASEVRSLNHDADAKAQAEEAMQRMMAKPVKKKTRW</sequence>
<keyword evidence="2" id="KW-0614">Plasmid</keyword>
<feature type="compositionally biased region" description="Basic and acidic residues" evidence="1">
    <location>
        <begin position="54"/>
        <end position="75"/>
    </location>
</feature>
<reference evidence="2" key="1">
    <citation type="submission" date="2022-08" db="EMBL/GenBank/DDBJ databases">
        <title>Microvirga terrae sp. nov., isolated from soil.</title>
        <authorList>
            <person name="Kim K.H."/>
            <person name="Seo Y.L."/>
            <person name="Kim J.M."/>
            <person name="Lee J.K."/>
            <person name="Han D.M."/>
            <person name="Jeon C.O."/>
        </authorList>
    </citation>
    <scope>NUCLEOTIDE SEQUENCE</scope>
    <source>
        <strain evidence="2">R24</strain>
        <plasmid evidence="2">pR24_3</plasmid>
    </source>
</reference>
<dbReference type="EMBL" id="CP102848">
    <property type="protein sequence ID" value="UVF22878.1"/>
    <property type="molecule type" value="Genomic_DNA"/>
</dbReference>
<feature type="region of interest" description="Disordered" evidence="1">
    <location>
        <begin position="1"/>
        <end position="89"/>
    </location>
</feature>
<evidence type="ECO:0000313" key="3">
    <source>
        <dbReference type="Proteomes" id="UP001017257"/>
    </source>
</evidence>
<accession>A0ABY5S069</accession>
<geneLocation type="plasmid" evidence="2 3">
    <name>pR24_3</name>
</geneLocation>
<dbReference type="Proteomes" id="UP001017257">
    <property type="component" value="Plasmid pR24_3"/>
</dbReference>
<name>A0ABY5S069_9HYPH</name>
<keyword evidence="3" id="KW-1185">Reference proteome</keyword>
<protein>
    <recommendedName>
        <fullName evidence="4">DUF4169 family protein</fullName>
    </recommendedName>
</protein>
<evidence type="ECO:0000313" key="2">
    <source>
        <dbReference type="EMBL" id="UVF22878.1"/>
    </source>
</evidence>
<dbReference type="RefSeq" id="WP_173946259.1">
    <property type="nucleotide sequence ID" value="NZ_CP102848.1"/>
</dbReference>
<proteinExistence type="predicted"/>
<evidence type="ECO:0008006" key="4">
    <source>
        <dbReference type="Google" id="ProtNLM"/>
    </source>
</evidence>